<reference evidence="4 5" key="1">
    <citation type="submission" date="2019-07" db="EMBL/GenBank/DDBJ databases">
        <authorList>
            <person name="Huq M.A."/>
        </authorList>
    </citation>
    <scope>NUCLEOTIDE SEQUENCE [LARGE SCALE GENOMIC DNA]</scope>
    <source>
        <strain evidence="4 5">MAH-19</strain>
    </source>
</reference>
<keyword evidence="5" id="KW-1185">Reference proteome</keyword>
<dbReference type="AlphaFoldDB" id="A0A556MH69"/>
<dbReference type="Proteomes" id="UP000318733">
    <property type="component" value="Unassembled WGS sequence"/>
</dbReference>
<feature type="compositionally biased region" description="Basic residues" evidence="2">
    <location>
        <begin position="246"/>
        <end position="256"/>
    </location>
</feature>
<proteinExistence type="inferred from homology"/>
<comment type="caution">
    <text evidence="4">The sequence shown here is derived from an EMBL/GenBank/DDBJ whole genome shotgun (WGS) entry which is preliminary data.</text>
</comment>
<comment type="similarity">
    <text evidence="1">Belongs to the ribosome association toxin RatA family.</text>
</comment>
<feature type="domain" description="Coenzyme Q-binding protein COQ10 START" evidence="3">
    <location>
        <begin position="96"/>
        <end position="213"/>
    </location>
</feature>
<evidence type="ECO:0000259" key="3">
    <source>
        <dbReference type="Pfam" id="PF03364"/>
    </source>
</evidence>
<organism evidence="4 5">
    <name type="scientific">Mucilaginibacter corticis</name>
    <dbReference type="NCBI Taxonomy" id="2597670"/>
    <lineage>
        <taxon>Bacteria</taxon>
        <taxon>Pseudomonadati</taxon>
        <taxon>Bacteroidota</taxon>
        <taxon>Sphingobacteriia</taxon>
        <taxon>Sphingobacteriales</taxon>
        <taxon>Sphingobacteriaceae</taxon>
        <taxon>Mucilaginibacter</taxon>
    </lineage>
</organism>
<dbReference type="SUPFAM" id="SSF55961">
    <property type="entry name" value="Bet v1-like"/>
    <property type="match status" value="1"/>
</dbReference>
<dbReference type="InterPro" id="IPR023393">
    <property type="entry name" value="START-like_dom_sf"/>
</dbReference>
<evidence type="ECO:0000313" key="4">
    <source>
        <dbReference type="EMBL" id="TSJ39219.1"/>
    </source>
</evidence>
<evidence type="ECO:0000313" key="5">
    <source>
        <dbReference type="Proteomes" id="UP000318733"/>
    </source>
</evidence>
<dbReference type="CDD" id="cd07817">
    <property type="entry name" value="SRPBCC_8"/>
    <property type="match status" value="1"/>
</dbReference>
<protein>
    <submittedName>
        <fullName evidence="4">DUF2892 domain-containing protein</fullName>
    </submittedName>
</protein>
<evidence type="ECO:0000256" key="2">
    <source>
        <dbReference type="SAM" id="MobiDB-lite"/>
    </source>
</evidence>
<dbReference type="Gene3D" id="3.30.530.20">
    <property type="match status" value="1"/>
</dbReference>
<feature type="region of interest" description="Disordered" evidence="2">
    <location>
        <begin position="235"/>
        <end position="256"/>
    </location>
</feature>
<sequence length="256" mass="28398">MATNTLYPVKRYNTVTEPVNINLNWPERYIFIATGVKLTFSGLGNLFTSPLSSLFKLGVGGYLLNRGVSGHCAIYSKIGKNTQDPVNITIRSAFNINQPRQKVYEFWRKLDNLPLFMNHLESIDLIDDTRSHWVLKLPTGVGTISWDAEIVKDKPGEVIGWSSLPDSIIDNAGKVFFRDAADGKGTVVDIVITYQPPAGGVGASIAHVLNPLFKNIVDNDVRNFKQYMDIENTLKPLASNNNTHKSASHKTATHNN</sequence>
<evidence type="ECO:0000256" key="1">
    <source>
        <dbReference type="ARBA" id="ARBA00008918"/>
    </source>
</evidence>
<dbReference type="InterPro" id="IPR005031">
    <property type="entry name" value="COQ10_START"/>
</dbReference>
<gene>
    <name evidence="4" type="ORF">FO440_15780</name>
</gene>
<dbReference type="EMBL" id="VLPK01000003">
    <property type="protein sequence ID" value="TSJ39219.1"/>
    <property type="molecule type" value="Genomic_DNA"/>
</dbReference>
<dbReference type="RefSeq" id="WP_144249257.1">
    <property type="nucleotide sequence ID" value="NZ_VLPK01000003.1"/>
</dbReference>
<accession>A0A556MH69</accession>
<dbReference type="Pfam" id="PF03364">
    <property type="entry name" value="Polyketide_cyc"/>
    <property type="match status" value="1"/>
</dbReference>
<dbReference type="PANTHER" id="PTHR33824:SF7">
    <property type="entry name" value="POLYKETIDE CYCLASE_DEHYDRASE AND LIPID TRANSPORT SUPERFAMILY PROTEIN"/>
    <property type="match status" value="1"/>
</dbReference>
<name>A0A556MH69_9SPHI</name>
<dbReference type="OrthoDB" id="9797595at2"/>
<dbReference type="InterPro" id="IPR047137">
    <property type="entry name" value="ORF3"/>
</dbReference>
<dbReference type="PANTHER" id="PTHR33824">
    <property type="entry name" value="POLYKETIDE CYCLASE/DEHYDRASE AND LIPID TRANSPORT SUPERFAMILY PROTEIN"/>
    <property type="match status" value="1"/>
</dbReference>